<sequence length="38" mass="4535">MSYELQEFVSVLVQMKNTNFKRGDLVQRITIIEIVQYT</sequence>
<proteinExistence type="predicted"/>
<protein>
    <submittedName>
        <fullName evidence="1">Uncharacterized protein</fullName>
    </submittedName>
</protein>
<accession>A0A099NS59</accession>
<evidence type="ECO:0000313" key="1">
    <source>
        <dbReference type="EMBL" id="KGK35653.1"/>
    </source>
</evidence>
<dbReference type="HOGENOM" id="CLU_3335703_0_0_1"/>
<dbReference type="EMBL" id="JQFK01000449">
    <property type="protein sequence ID" value="KGK35653.1"/>
    <property type="molecule type" value="Genomic_DNA"/>
</dbReference>
<evidence type="ECO:0000313" key="2">
    <source>
        <dbReference type="Proteomes" id="UP000029867"/>
    </source>
</evidence>
<organism evidence="1 2">
    <name type="scientific">Pichia kudriavzevii</name>
    <name type="common">Yeast</name>
    <name type="synonym">Issatchenkia orientalis</name>
    <dbReference type="NCBI Taxonomy" id="4909"/>
    <lineage>
        <taxon>Eukaryota</taxon>
        <taxon>Fungi</taxon>
        <taxon>Dikarya</taxon>
        <taxon>Ascomycota</taxon>
        <taxon>Saccharomycotina</taxon>
        <taxon>Pichiomycetes</taxon>
        <taxon>Pichiales</taxon>
        <taxon>Pichiaceae</taxon>
        <taxon>Pichia</taxon>
    </lineage>
</organism>
<gene>
    <name evidence="1" type="ORF">JL09_g5197</name>
</gene>
<reference evidence="2" key="1">
    <citation type="journal article" date="2014" name="Microb. Cell Fact.">
        <title>Exploiting Issatchenkia orientalis SD108 for succinic acid production.</title>
        <authorList>
            <person name="Xiao H."/>
            <person name="Shao Z."/>
            <person name="Jiang Y."/>
            <person name="Dole S."/>
            <person name="Zhao H."/>
        </authorList>
    </citation>
    <scope>NUCLEOTIDE SEQUENCE [LARGE SCALE GENOMIC DNA]</scope>
    <source>
        <strain evidence="2">SD108</strain>
    </source>
</reference>
<dbReference type="Proteomes" id="UP000029867">
    <property type="component" value="Unassembled WGS sequence"/>
</dbReference>
<name>A0A099NS59_PICKU</name>
<dbReference type="AlphaFoldDB" id="A0A099NS59"/>
<comment type="caution">
    <text evidence="1">The sequence shown here is derived from an EMBL/GenBank/DDBJ whole genome shotgun (WGS) entry which is preliminary data.</text>
</comment>